<reference evidence="3" key="1">
    <citation type="journal article" date="2020" name="Fungal Divers.">
        <title>Resolving the Mortierellaceae phylogeny through synthesis of multi-gene phylogenetics and phylogenomics.</title>
        <authorList>
            <person name="Vandepol N."/>
            <person name="Liber J."/>
            <person name="Desiro A."/>
            <person name="Na H."/>
            <person name="Kennedy M."/>
            <person name="Barry K."/>
            <person name="Grigoriev I.V."/>
            <person name="Miller A.N."/>
            <person name="O'Donnell K."/>
            <person name="Stajich J.E."/>
            <person name="Bonito G."/>
        </authorList>
    </citation>
    <scope>NUCLEOTIDE SEQUENCE</scope>
    <source>
        <strain evidence="3">NRRL 2769</strain>
    </source>
</reference>
<dbReference type="EMBL" id="JAAAID010002291">
    <property type="protein sequence ID" value="KAG0007566.1"/>
    <property type="molecule type" value="Genomic_DNA"/>
</dbReference>
<dbReference type="AlphaFoldDB" id="A0A9P6MMY4"/>
<feature type="domain" description="Arm-like repeat" evidence="2">
    <location>
        <begin position="217"/>
        <end position="583"/>
    </location>
</feature>
<dbReference type="Pfam" id="PF23948">
    <property type="entry name" value="ARM_5"/>
    <property type="match status" value="1"/>
</dbReference>
<dbReference type="SUPFAM" id="SSF52540">
    <property type="entry name" value="P-loop containing nucleoside triphosphate hydrolases"/>
    <property type="match status" value="1"/>
</dbReference>
<dbReference type="Pfam" id="PF05729">
    <property type="entry name" value="NACHT"/>
    <property type="match status" value="1"/>
</dbReference>
<feature type="domain" description="NACHT" evidence="1">
    <location>
        <begin position="677"/>
        <end position="836"/>
    </location>
</feature>
<evidence type="ECO:0000259" key="2">
    <source>
        <dbReference type="Pfam" id="PF23948"/>
    </source>
</evidence>
<dbReference type="InterPro" id="IPR056251">
    <property type="entry name" value="Arm_rpt_dom"/>
</dbReference>
<keyword evidence="4" id="KW-1185">Reference proteome</keyword>
<dbReference type="InterPro" id="IPR025662">
    <property type="entry name" value="Sigma_54_int_dom_ATP-bd_1"/>
</dbReference>
<name>A0A9P6MMY4_9FUNG</name>
<dbReference type="InterPro" id="IPR016024">
    <property type="entry name" value="ARM-type_fold"/>
</dbReference>
<dbReference type="InterPro" id="IPR007111">
    <property type="entry name" value="NACHT_NTPase"/>
</dbReference>
<evidence type="ECO:0000313" key="3">
    <source>
        <dbReference type="EMBL" id="KAG0007566.1"/>
    </source>
</evidence>
<accession>A0A9P6MMY4</accession>
<organism evidence="3 4">
    <name type="scientific">Entomortierella chlamydospora</name>
    <dbReference type="NCBI Taxonomy" id="101097"/>
    <lineage>
        <taxon>Eukaryota</taxon>
        <taxon>Fungi</taxon>
        <taxon>Fungi incertae sedis</taxon>
        <taxon>Mucoromycota</taxon>
        <taxon>Mortierellomycotina</taxon>
        <taxon>Mortierellomycetes</taxon>
        <taxon>Mortierellales</taxon>
        <taxon>Mortierellaceae</taxon>
        <taxon>Entomortierella</taxon>
    </lineage>
</organism>
<comment type="caution">
    <text evidence="3">The sequence shown here is derived from an EMBL/GenBank/DDBJ whole genome shotgun (WGS) entry which is preliminary data.</text>
</comment>
<protein>
    <recommendedName>
        <fullName evidence="5">NACHT domain-containing protein</fullName>
    </recommendedName>
</protein>
<proteinExistence type="predicted"/>
<dbReference type="Gene3D" id="3.40.50.300">
    <property type="entry name" value="P-loop containing nucleotide triphosphate hydrolases"/>
    <property type="match status" value="1"/>
</dbReference>
<evidence type="ECO:0000259" key="1">
    <source>
        <dbReference type="Pfam" id="PF05729"/>
    </source>
</evidence>
<dbReference type="PROSITE" id="PS00675">
    <property type="entry name" value="SIGMA54_INTERACT_1"/>
    <property type="match status" value="1"/>
</dbReference>
<dbReference type="Proteomes" id="UP000703661">
    <property type="component" value="Unassembled WGS sequence"/>
</dbReference>
<gene>
    <name evidence="3" type="ORF">BGZ80_004504</name>
</gene>
<dbReference type="InterPro" id="IPR027417">
    <property type="entry name" value="P-loop_NTPase"/>
</dbReference>
<dbReference type="SUPFAM" id="SSF48371">
    <property type="entry name" value="ARM repeat"/>
    <property type="match status" value="1"/>
</dbReference>
<feature type="non-terminal residue" evidence="3">
    <location>
        <position position="1116"/>
    </location>
</feature>
<sequence>MLRDPFSSSISRPSLVEAVKAANDCLETARDESDPQKALQLASEAKSKIQQAEKIFATERAGSPALDDGIATVYHEHGKLLDKLRSHDEALESYSNAKKWRYTHVASHQIYSSLFGNMSSSNQSISYLAGLATITSLLIATPGRNTTQPTRNDLTQEALPNHIFDKDATPPFDKCTLPEIGKRISSTPQLAYCLRLLHSSPALKEIFNEAERGWTQAATKDPNEQVRLQEMASDLIRVFIRGELKSRDTISEIVCLAPVLDQEDFRKLLQFIIDDINNSSLLRVDMFDGLVHLLRNSQPRDFDVNDLVKILELLSTSLQDIDGQPTQQIYKLTLAVSGILDNMADNYTKGLSREQLHDPLFKYLEGLQSRSEPYLMYQAAYAFQALQYVPDDESRSQSIQWSVGDLLEGAMSVMNGVKSFDFANLMEELKRIHQTKAKVTKPFIFNMKTNSGIGKSLRRNLKDGFSFKKDWYPALRALDIMLKNGQLSQFKMLVCKAPCRLEPVFQLGVCQRLGELAINPAWDAVSRQSAVDFLGEIYKNDVQWGHHDSVKGWIFHILHQLRDLSESAIHEKVQTFVQDLGTNGNHKKQLHYQEYAKDLPGSYPLMIRLPSKASPLLDNLQNSPNVEAAISRLRRQRLMDQGGKLYIAPRAKRNRHAKEVFDLTLDVQEFLENDKKVFLLLGDSGVGKSTFNRAFETKLWKAYHRDTNRNIPIFIHLPSITNPEQDLIAKQLRKVDFTDEQIREMKSQRKIILICDGYDECQQTTNLYKSNQLNETGGWNVQMVISCRTEYTSMDYKDQFQPFDQNNCRVSNLFQEATIVPFNKDQIQRYIDQYVSMSKPTTMSWGAEEYKKALEDIPNLQGLLTNPFLLEMAMEVLPQLVDLRKDFSSQRINRLVLYDTFVAQWIERKKLELMVTAPTLRDKEALKTITTSGFMEYSINYLKELATEAYDSHEGNPVIDYLDYHERRTWKGSFFNGTLGKNLLREVAPIVRDGSQYRFIHKSVLEYGLALAIYDPNARNQVMKSMSAPSRSFESPSSKERIAIADEQFLLDSPLGRRNLVGEPSILQFLTERVHQEPVLKDQLHSVIERSKSDKAVGIAAANAITILVRAGVQFN</sequence>
<evidence type="ECO:0000313" key="4">
    <source>
        <dbReference type="Proteomes" id="UP000703661"/>
    </source>
</evidence>
<evidence type="ECO:0008006" key="5">
    <source>
        <dbReference type="Google" id="ProtNLM"/>
    </source>
</evidence>